<protein>
    <submittedName>
        <fullName evidence="1">Uncharacterized protein</fullName>
    </submittedName>
</protein>
<proteinExistence type="predicted"/>
<reference evidence="1" key="1">
    <citation type="submission" date="2023-07" db="EMBL/GenBank/DDBJ databases">
        <title>Black Yeasts Isolated from many extreme environments.</title>
        <authorList>
            <person name="Coleine C."/>
            <person name="Stajich J.E."/>
            <person name="Selbmann L."/>
        </authorList>
    </citation>
    <scope>NUCLEOTIDE SEQUENCE</scope>
    <source>
        <strain evidence="1">CCFEE 5714</strain>
    </source>
</reference>
<evidence type="ECO:0000313" key="2">
    <source>
        <dbReference type="Proteomes" id="UP001281147"/>
    </source>
</evidence>
<comment type="caution">
    <text evidence="1">The sequence shown here is derived from an EMBL/GenBank/DDBJ whole genome shotgun (WGS) entry which is preliminary data.</text>
</comment>
<keyword evidence="2" id="KW-1185">Reference proteome</keyword>
<dbReference type="Proteomes" id="UP001281147">
    <property type="component" value="Unassembled WGS sequence"/>
</dbReference>
<evidence type="ECO:0000313" key="1">
    <source>
        <dbReference type="EMBL" id="KAK3719965.1"/>
    </source>
</evidence>
<dbReference type="EMBL" id="JAUTXU010000024">
    <property type="protein sequence ID" value="KAK3719965.1"/>
    <property type="molecule type" value="Genomic_DNA"/>
</dbReference>
<gene>
    <name evidence="1" type="ORF">LTR37_004088</name>
</gene>
<organism evidence="1 2">
    <name type="scientific">Vermiconidia calcicola</name>
    <dbReference type="NCBI Taxonomy" id="1690605"/>
    <lineage>
        <taxon>Eukaryota</taxon>
        <taxon>Fungi</taxon>
        <taxon>Dikarya</taxon>
        <taxon>Ascomycota</taxon>
        <taxon>Pezizomycotina</taxon>
        <taxon>Dothideomycetes</taxon>
        <taxon>Dothideomycetidae</taxon>
        <taxon>Mycosphaerellales</taxon>
        <taxon>Extremaceae</taxon>
        <taxon>Vermiconidia</taxon>
    </lineage>
</organism>
<name>A0ACC3NQY2_9PEZI</name>
<sequence>MGINGPGEVAPPNMSHVLVPPFQVNGPSNEEYGGQFCLPQVPMPVNATLGVGDNVTIQVIETAQHGAALYNCVDVTLAEPENVEEVHAGNCYNSSNLGFELVFTTAALNAAPSTLSSPSLWPLFVAAVVTLATSIL</sequence>
<accession>A0ACC3NQY2</accession>